<name>A0A084JVS1_NONUL</name>
<feature type="transmembrane region" description="Helical" evidence="1">
    <location>
        <begin position="108"/>
        <end position="127"/>
    </location>
</feature>
<evidence type="ECO:0000313" key="9">
    <source>
        <dbReference type="Proteomes" id="UP000028980"/>
    </source>
</evidence>
<dbReference type="Proteomes" id="UP000239997">
    <property type="component" value="Unassembled WGS sequence"/>
</dbReference>
<reference evidence="7 11" key="3">
    <citation type="submission" date="2018-03" db="EMBL/GenBank/DDBJ databases">
        <title>Genomic Encyclopedia of Archaeal and Bacterial Type Strains, Phase II (KMG-II): from individual species to whole genera.</title>
        <authorList>
            <person name="Goeker M."/>
        </authorList>
    </citation>
    <scope>NUCLEOTIDE SEQUENCE [LARGE SCALE GENOMIC DNA]</scope>
    <source>
        <strain evidence="7 11">DSM 22727</strain>
    </source>
</reference>
<organism evidence="6 8">
    <name type="scientific">Nonlabens ulvanivorans</name>
    <name type="common">Persicivirga ulvanivorans</name>
    <dbReference type="NCBI Taxonomy" id="906888"/>
    <lineage>
        <taxon>Bacteria</taxon>
        <taxon>Pseudomonadati</taxon>
        <taxon>Bacteroidota</taxon>
        <taxon>Flavobacteriia</taxon>
        <taxon>Flavobacteriales</taxon>
        <taxon>Flavobacteriaceae</taxon>
        <taxon>Nonlabens</taxon>
    </lineage>
</organism>
<evidence type="ECO:0000313" key="5">
    <source>
        <dbReference type="EMBL" id="GAL00315.1"/>
    </source>
</evidence>
<keyword evidence="11" id="KW-1185">Reference proteome</keyword>
<evidence type="ECO:0000313" key="11">
    <source>
        <dbReference type="Proteomes" id="UP000239997"/>
    </source>
</evidence>
<dbReference type="AlphaFoldDB" id="A0A084JVS1"/>
<keyword evidence="2" id="KW-0732">Signal</keyword>
<evidence type="ECO:0000313" key="4">
    <source>
        <dbReference type="EMBL" id="GAK75857.1"/>
    </source>
</evidence>
<accession>A0A084JVS1</accession>
<evidence type="ECO:0000313" key="8">
    <source>
        <dbReference type="Proteomes" id="UP000028531"/>
    </source>
</evidence>
<dbReference type="Proteomes" id="UP000028980">
    <property type="component" value="Unassembled WGS sequence"/>
</dbReference>
<dbReference type="EMBL" id="BBMM01000005">
    <property type="protein sequence ID" value="GAL00315.1"/>
    <property type="molecule type" value="Genomic_DNA"/>
</dbReference>
<evidence type="ECO:0000313" key="10">
    <source>
        <dbReference type="Proteomes" id="UP000029226"/>
    </source>
</evidence>
<keyword evidence="1" id="KW-0812">Transmembrane</keyword>
<dbReference type="RefSeq" id="WP_036584635.1">
    <property type="nucleotide sequence ID" value="NZ_JPJI01000032.1"/>
</dbReference>
<comment type="caution">
    <text evidence="6">The sequence shown here is derived from an EMBL/GenBank/DDBJ whole genome shotgun (WGS) entry which is preliminary data.</text>
</comment>
<feature type="chain" id="PRO_5007379021" description="Protein-glutamine gamma-glutamyltransferase-like C-terminal domain-containing protein" evidence="2">
    <location>
        <begin position="19"/>
        <end position="252"/>
    </location>
</feature>
<gene>
    <name evidence="6" type="ORF">IL45_13075</name>
    <name evidence="4" type="ORF">JCM19296_1449</name>
    <name evidence="5" type="ORF">JCM19314_1923</name>
    <name evidence="7" type="ORF">LY02_02367</name>
</gene>
<dbReference type="Proteomes" id="UP000029226">
    <property type="component" value="Unassembled WGS sequence"/>
</dbReference>
<keyword evidence="1" id="KW-1133">Transmembrane helix</keyword>
<keyword evidence="1" id="KW-0472">Membrane</keyword>
<dbReference type="InterPro" id="IPR025403">
    <property type="entry name" value="TgpA-like_C"/>
</dbReference>
<feature type="signal peptide" evidence="2">
    <location>
        <begin position="1"/>
        <end position="18"/>
    </location>
</feature>
<evidence type="ECO:0000256" key="1">
    <source>
        <dbReference type="SAM" id="Phobius"/>
    </source>
</evidence>
<evidence type="ECO:0000313" key="6">
    <source>
        <dbReference type="EMBL" id="KEZ93055.1"/>
    </source>
</evidence>
<reference evidence="9 10" key="1">
    <citation type="journal article" date="2014" name="Genome Announc.">
        <title>Draft Genome Sequences of Marine Flavobacterium Nonlabens Strains NR17, NR24, NR27, NR32, NR33, and Ara13.</title>
        <authorList>
            <person name="Nakanishi M."/>
            <person name="Meirelles P."/>
            <person name="Suzuki R."/>
            <person name="Takatani N."/>
            <person name="Mino S."/>
            <person name="Suda W."/>
            <person name="Oshima K."/>
            <person name="Hattori M."/>
            <person name="Ohkuma M."/>
            <person name="Hosokawa M."/>
            <person name="Miyashita K."/>
            <person name="Thompson F.L."/>
            <person name="Niwa A."/>
            <person name="Sawabe T."/>
            <person name="Sawabe T."/>
        </authorList>
    </citation>
    <scope>NUCLEOTIDE SEQUENCE [LARGE SCALE GENOMIC DNA]</scope>
    <source>
        <strain evidence="4">JCM 19296</strain>
        <strain evidence="5">JCM 19314</strain>
        <strain evidence="9">JCM19296</strain>
        <strain evidence="10">JCM19314</strain>
    </source>
</reference>
<reference evidence="6 8" key="2">
    <citation type="submission" date="2014-07" db="EMBL/GenBank/DDBJ databases">
        <title>Draft genome sequence of Nonlabens ulvanivorans, an ulvan degrading bacterium.</title>
        <authorList>
            <person name="Kopel M."/>
            <person name="Helbert W."/>
            <person name="Henrissat B."/>
            <person name="Doniger T."/>
            <person name="Banin E."/>
        </authorList>
    </citation>
    <scope>NUCLEOTIDE SEQUENCE [LARGE SCALE GENOMIC DNA]</scope>
    <source>
        <strain evidence="6 8">PLR</strain>
    </source>
</reference>
<dbReference type="EMBL" id="JPJI01000032">
    <property type="protein sequence ID" value="KEZ93055.1"/>
    <property type="molecule type" value="Genomic_DNA"/>
</dbReference>
<proteinExistence type="predicted"/>
<protein>
    <recommendedName>
        <fullName evidence="3">Protein-glutamine gamma-glutamyltransferase-like C-terminal domain-containing protein</fullName>
    </recommendedName>
</protein>
<evidence type="ECO:0000313" key="7">
    <source>
        <dbReference type="EMBL" id="PRX12715.1"/>
    </source>
</evidence>
<evidence type="ECO:0000259" key="3">
    <source>
        <dbReference type="Pfam" id="PF13559"/>
    </source>
</evidence>
<feature type="domain" description="Protein-glutamine gamma-glutamyltransferase-like C-terminal" evidence="3">
    <location>
        <begin position="177"/>
        <end position="243"/>
    </location>
</feature>
<dbReference type="EMBL" id="BBLG01000002">
    <property type="protein sequence ID" value="GAK75857.1"/>
    <property type="molecule type" value="Genomic_DNA"/>
</dbReference>
<sequence length="252" mass="29584">MRKLVLIGIVLISAFAKAQSLQDLIPKIEERPREITDTLNRDYDNRSLDIPDIGDDLREQYTGNDFFYYEVSDEGDNFFTRFLNGVFNWIGDVFGIDINPFWADVLKILIFIIMAAVGIYFLVRLLSKESAQSLLTRNARVAATVNMEETHIEQIDLSQLIKDSVATGNYRNAVRYLYLDALKWLSTNKKIEWDFQKTNSDYYRELNEPALKEHFKKISYLYDYVWYGEFELNEHTFNDARTKFESLKNQTS</sequence>
<dbReference type="Pfam" id="PF13559">
    <property type="entry name" value="DUF4129"/>
    <property type="match status" value="1"/>
</dbReference>
<dbReference type="Proteomes" id="UP000028531">
    <property type="component" value="Unassembled WGS sequence"/>
</dbReference>
<dbReference type="OrthoDB" id="5491447at2"/>
<dbReference type="EMBL" id="PVNA01000005">
    <property type="protein sequence ID" value="PRX12715.1"/>
    <property type="molecule type" value="Genomic_DNA"/>
</dbReference>
<evidence type="ECO:0000256" key="2">
    <source>
        <dbReference type="SAM" id="SignalP"/>
    </source>
</evidence>